<evidence type="ECO:0000256" key="2">
    <source>
        <dbReference type="ARBA" id="ARBA00022630"/>
    </source>
</evidence>
<dbReference type="PANTHER" id="PTHR43567:SF1">
    <property type="entry name" value="FLAVOREDOXIN"/>
    <property type="match status" value="1"/>
</dbReference>
<dbReference type="Proteomes" id="UP000232412">
    <property type="component" value="Unassembled WGS sequence"/>
</dbReference>
<dbReference type="Gene3D" id="2.30.110.10">
    <property type="entry name" value="Electron Transport, Fmn-binding Protein, Chain A"/>
    <property type="match status" value="1"/>
</dbReference>
<reference evidence="6" key="1">
    <citation type="submission" date="2016-12" db="EMBL/GenBank/DDBJ databases">
        <authorList>
            <person name="Herbold C."/>
        </authorList>
    </citation>
    <scope>NUCLEOTIDE SEQUENCE [LARGE SCALE GENOMIC DNA]</scope>
</reference>
<feature type="domain" description="Flavin reductase like" evidence="4">
    <location>
        <begin position="11"/>
        <end position="161"/>
    </location>
</feature>
<organism evidence="5 6">
    <name type="scientific">Nitrosotalea sinensis</name>
    <dbReference type="NCBI Taxonomy" id="1499975"/>
    <lineage>
        <taxon>Archaea</taxon>
        <taxon>Nitrososphaerota</taxon>
        <taxon>Nitrososphaeria</taxon>
        <taxon>Nitrosotaleales</taxon>
        <taxon>Nitrosotaleaceae</taxon>
        <taxon>Nitrosotalea</taxon>
    </lineage>
</organism>
<evidence type="ECO:0000256" key="3">
    <source>
        <dbReference type="ARBA" id="ARBA00038054"/>
    </source>
</evidence>
<dbReference type="SMART" id="SM00903">
    <property type="entry name" value="Flavin_Reduct"/>
    <property type="match status" value="1"/>
</dbReference>
<sequence length="296" mass="33536">MMTRKLPGKAERYFTTGISMITSQGPHGSNVMAAEWVMQISYNPILIAAFIHKGSQTLKNIEKTKEFGVNVASEKQTSQVSVAGGYSGSEIDKMQIKNLFNIIKSKKINAPSISGCTINAECILVKKEKIGDHVMLVGKVVRMQHDESQSPLIYHRNRYFQIGPAIEPQREEILVDKETFEFFSNLAQKRFVLKCIGITVKSKNKILVIKQPNSSIQTIPLCIPSPGKNHVRHLERFLKNIKLDLKLDSEPIMKRLVLKYEKNFQRINMILYNGKIKSEKEHSLKSVSLDPILSIL</sequence>
<dbReference type="PANTHER" id="PTHR43567">
    <property type="entry name" value="FLAVOREDOXIN-RELATED-RELATED"/>
    <property type="match status" value="1"/>
</dbReference>
<dbReference type="Pfam" id="PF01613">
    <property type="entry name" value="Flavin_Reduct"/>
    <property type="match status" value="1"/>
</dbReference>
<dbReference type="GO" id="GO:0010181">
    <property type="term" value="F:FMN binding"/>
    <property type="evidence" value="ECO:0007669"/>
    <property type="project" value="InterPro"/>
</dbReference>
<dbReference type="InterPro" id="IPR052174">
    <property type="entry name" value="Flavoredoxin"/>
</dbReference>
<keyword evidence="2" id="KW-0285">Flavoprotein</keyword>
<dbReference type="SUPFAM" id="SSF50475">
    <property type="entry name" value="FMN-binding split barrel"/>
    <property type="match status" value="1"/>
</dbReference>
<dbReference type="InterPro" id="IPR002563">
    <property type="entry name" value="Flavin_Rdtase-like_dom"/>
</dbReference>
<accession>A0A2H1EHS7</accession>
<gene>
    <name evidence="5" type="ORF">NSIN_30225</name>
</gene>
<dbReference type="AlphaFoldDB" id="A0A2H1EHS7"/>
<evidence type="ECO:0000256" key="1">
    <source>
        <dbReference type="ARBA" id="ARBA00001917"/>
    </source>
</evidence>
<keyword evidence="6" id="KW-1185">Reference proteome</keyword>
<comment type="cofactor">
    <cofactor evidence="1">
        <name>FMN</name>
        <dbReference type="ChEBI" id="CHEBI:58210"/>
    </cofactor>
</comment>
<evidence type="ECO:0000313" key="6">
    <source>
        <dbReference type="Proteomes" id="UP000232412"/>
    </source>
</evidence>
<dbReference type="InterPro" id="IPR012349">
    <property type="entry name" value="Split_barrel_FMN-bd"/>
</dbReference>
<name>A0A2H1EHS7_9ARCH</name>
<comment type="similarity">
    <text evidence="3">Belongs to the flavoredoxin family.</text>
</comment>
<proteinExistence type="inferred from homology"/>
<evidence type="ECO:0000313" key="5">
    <source>
        <dbReference type="EMBL" id="SHO46655.1"/>
    </source>
</evidence>
<protein>
    <recommendedName>
        <fullName evidence="4">Flavin reductase like domain-containing protein</fullName>
    </recommendedName>
</protein>
<evidence type="ECO:0000259" key="4">
    <source>
        <dbReference type="SMART" id="SM00903"/>
    </source>
</evidence>
<dbReference type="EMBL" id="FRFC01000004">
    <property type="protein sequence ID" value="SHO46655.1"/>
    <property type="molecule type" value="Genomic_DNA"/>
</dbReference>